<dbReference type="PANTHER" id="PTHR19308:SF14">
    <property type="entry name" value="START DOMAIN-CONTAINING PROTEIN"/>
    <property type="match status" value="1"/>
</dbReference>
<protein>
    <recommendedName>
        <fullName evidence="2">DUF3074 domain-containing protein</fullName>
    </recommendedName>
</protein>
<feature type="compositionally biased region" description="Polar residues" evidence="1">
    <location>
        <begin position="507"/>
        <end position="522"/>
    </location>
</feature>
<evidence type="ECO:0000313" key="3">
    <source>
        <dbReference type="EMBL" id="KAK5102492.1"/>
    </source>
</evidence>
<sequence length="685" mass="75920">MTELHDSLKHIAPVDWSTIPTEKQELESYLGDLFSQCQLVVDSVPLPAPDDAPQQPQAQARGRASKASEVTLSSERSAKTPFGHEKFQKEWGKPLKIKPQENPLGISVYKMSGKDGRGAWFARHSVHEGIGFSQFKKSMEMEFEKSLSEPGPPGTGSVRGIGGEERLEQIKTNKGTVEVYRLTAQFPGPTAARDFVTMLVTSDKAMHIENESKNHLAPRHYMVISRPCNHPKTQPKQGFVRGFYESIEFIREVPRKLKASQSSIDLASDKHHKHPLQHLKDDKSASSASVAGGRHRAATDAQAPRDKGSDQPDPTDPEDNPVEWMMITRSDPGGGIPRFLVERGTPGSICGDAVKFVDWATQNEDDLAALEGKADPSGRPAQRKESYQSWRGRSVVGVVENQEDSADSTQNSKTTVQQQLAADQTQHNGMYGTVAGAASSLRPYTPQVILDRLPAAEDSPEQHGREQGAESSNSLSPLSPVDTHDSFASASEGLSSSEDGGAEKVSMESQQSPVSPTSSKQQVSHDDDKVRKLDEKKQALQKKFAETQSKFEQARSTQADTEEHKTQKVIDKHEKDLKKHEEKFHKEIAKIEQKQEKERKKAAEKEKKKGDKDEKARLTRERDEARHELDSAKKEADTLRKVVEDLQKENTAMVAKLGKNGLGSEVEGLRSRGSSLSRRERNEKK</sequence>
<dbReference type="SUPFAM" id="SSF55961">
    <property type="entry name" value="Bet v1-like"/>
    <property type="match status" value="1"/>
</dbReference>
<reference evidence="3 4" key="1">
    <citation type="submission" date="2023-08" db="EMBL/GenBank/DDBJ databases">
        <title>Black Yeasts Isolated from many extreme environments.</title>
        <authorList>
            <person name="Coleine C."/>
            <person name="Stajich J.E."/>
            <person name="Selbmann L."/>
        </authorList>
    </citation>
    <scope>NUCLEOTIDE SEQUENCE [LARGE SCALE GENOMIC DNA]</scope>
    <source>
        <strain evidence="3 4">CCFEE 5885</strain>
    </source>
</reference>
<proteinExistence type="predicted"/>
<feature type="compositionally biased region" description="Basic and acidic residues" evidence="1">
    <location>
        <begin position="523"/>
        <end position="538"/>
    </location>
</feature>
<evidence type="ECO:0000313" key="4">
    <source>
        <dbReference type="Proteomes" id="UP001345013"/>
    </source>
</evidence>
<evidence type="ECO:0000256" key="1">
    <source>
        <dbReference type="SAM" id="MobiDB-lite"/>
    </source>
</evidence>
<feature type="compositionally biased region" description="Low complexity" evidence="1">
    <location>
        <begin position="486"/>
        <end position="499"/>
    </location>
</feature>
<dbReference type="Gene3D" id="3.30.530.20">
    <property type="match status" value="1"/>
</dbReference>
<feature type="region of interest" description="Disordered" evidence="1">
    <location>
        <begin position="44"/>
        <end position="85"/>
    </location>
</feature>
<dbReference type="InterPro" id="IPR051213">
    <property type="entry name" value="START_lipid_transfer"/>
</dbReference>
<feature type="compositionally biased region" description="Polar residues" evidence="1">
    <location>
        <begin position="407"/>
        <end position="421"/>
    </location>
</feature>
<feature type="compositionally biased region" description="Polar residues" evidence="1">
    <location>
        <begin position="546"/>
        <end position="559"/>
    </location>
</feature>
<feature type="compositionally biased region" description="Basic and acidic residues" evidence="1">
    <location>
        <begin position="372"/>
        <end position="386"/>
    </location>
</feature>
<dbReference type="InterPro" id="IPR023393">
    <property type="entry name" value="START-like_dom_sf"/>
</dbReference>
<name>A0ABR0KPL5_9EURO</name>
<comment type="caution">
    <text evidence="3">The sequence shown here is derived from an EMBL/GenBank/DDBJ whole genome shotgun (WGS) entry which is preliminary data.</text>
</comment>
<organism evidence="3 4">
    <name type="scientific">Lithohypha guttulata</name>
    <dbReference type="NCBI Taxonomy" id="1690604"/>
    <lineage>
        <taxon>Eukaryota</taxon>
        <taxon>Fungi</taxon>
        <taxon>Dikarya</taxon>
        <taxon>Ascomycota</taxon>
        <taxon>Pezizomycotina</taxon>
        <taxon>Eurotiomycetes</taxon>
        <taxon>Chaetothyriomycetidae</taxon>
        <taxon>Chaetothyriales</taxon>
        <taxon>Trichomeriaceae</taxon>
        <taxon>Lithohypha</taxon>
    </lineage>
</organism>
<dbReference type="Pfam" id="PF11274">
    <property type="entry name" value="DUF3074"/>
    <property type="match status" value="1"/>
</dbReference>
<feature type="region of interest" description="Disordered" evidence="1">
    <location>
        <begin position="656"/>
        <end position="685"/>
    </location>
</feature>
<feature type="region of interest" description="Disordered" evidence="1">
    <location>
        <begin position="371"/>
        <end position="421"/>
    </location>
</feature>
<dbReference type="PANTHER" id="PTHR19308">
    <property type="entry name" value="PHOSPHATIDYLCHOLINE TRANSFER PROTEIN"/>
    <property type="match status" value="1"/>
</dbReference>
<feature type="compositionally biased region" description="Basic and acidic residues" evidence="1">
    <location>
        <begin position="561"/>
        <end position="635"/>
    </location>
</feature>
<gene>
    <name evidence="3" type="ORF">LTR24_000051</name>
</gene>
<accession>A0ABR0KPL5</accession>
<keyword evidence="4" id="KW-1185">Reference proteome</keyword>
<feature type="region of interest" description="Disordered" evidence="1">
    <location>
        <begin position="262"/>
        <end position="327"/>
    </location>
</feature>
<feature type="compositionally biased region" description="Low complexity" evidence="1">
    <location>
        <begin position="49"/>
        <end position="60"/>
    </location>
</feature>
<feature type="compositionally biased region" description="Basic and acidic residues" evidence="1">
    <location>
        <begin position="76"/>
        <end position="85"/>
    </location>
</feature>
<dbReference type="EMBL" id="JAVRRG010000001">
    <property type="protein sequence ID" value="KAK5102492.1"/>
    <property type="molecule type" value="Genomic_DNA"/>
</dbReference>
<dbReference type="Proteomes" id="UP001345013">
    <property type="component" value="Unassembled WGS sequence"/>
</dbReference>
<feature type="region of interest" description="Disordered" evidence="1">
    <location>
        <begin position="451"/>
        <end position="635"/>
    </location>
</feature>
<dbReference type="InterPro" id="IPR024500">
    <property type="entry name" value="DUF3074"/>
</dbReference>
<evidence type="ECO:0000259" key="2">
    <source>
        <dbReference type="Pfam" id="PF11274"/>
    </source>
</evidence>
<feature type="domain" description="DUF3074" evidence="2">
    <location>
        <begin position="120"/>
        <end position="360"/>
    </location>
</feature>